<dbReference type="InterPro" id="IPR021842">
    <property type="entry name" value="DUF3435"/>
</dbReference>
<feature type="domain" description="C2H2-type" evidence="2">
    <location>
        <begin position="971"/>
        <end position="1003"/>
    </location>
</feature>
<dbReference type="GO" id="GO:0000796">
    <property type="term" value="C:condensin complex"/>
    <property type="evidence" value="ECO:0007669"/>
    <property type="project" value="InterPro"/>
</dbReference>
<protein>
    <recommendedName>
        <fullName evidence="2">C2H2-type domain-containing protein</fullName>
    </recommendedName>
</protein>
<keyword evidence="4" id="KW-1185">Reference proteome</keyword>
<feature type="compositionally biased region" description="Acidic residues" evidence="1">
    <location>
        <begin position="1072"/>
        <end position="1086"/>
    </location>
</feature>
<feature type="compositionally biased region" description="Acidic residues" evidence="1">
    <location>
        <begin position="1115"/>
        <end position="1130"/>
    </location>
</feature>
<feature type="compositionally biased region" description="Basic and acidic residues" evidence="1">
    <location>
        <begin position="240"/>
        <end position="259"/>
    </location>
</feature>
<dbReference type="SMART" id="SM00355">
    <property type="entry name" value="ZnF_C2H2"/>
    <property type="match status" value="3"/>
</dbReference>
<dbReference type="Pfam" id="PF11917">
    <property type="entry name" value="DUF3435"/>
    <property type="match status" value="1"/>
</dbReference>
<feature type="compositionally biased region" description="Polar residues" evidence="1">
    <location>
        <begin position="865"/>
        <end position="881"/>
    </location>
</feature>
<dbReference type="GO" id="GO:0007076">
    <property type="term" value="P:mitotic chromosome condensation"/>
    <property type="evidence" value="ECO:0007669"/>
    <property type="project" value="InterPro"/>
</dbReference>
<dbReference type="InterPro" id="IPR022816">
    <property type="entry name" value="Condensin_barren_su2"/>
</dbReference>
<feature type="region of interest" description="Disordered" evidence="1">
    <location>
        <begin position="1"/>
        <end position="41"/>
    </location>
</feature>
<feature type="region of interest" description="Disordered" evidence="1">
    <location>
        <begin position="191"/>
        <end position="263"/>
    </location>
</feature>
<feature type="domain" description="C2H2-type" evidence="2">
    <location>
        <begin position="891"/>
        <end position="916"/>
    </location>
</feature>
<feature type="region of interest" description="Disordered" evidence="1">
    <location>
        <begin position="841"/>
        <end position="881"/>
    </location>
</feature>
<feature type="domain" description="C2H2-type" evidence="2">
    <location>
        <begin position="1013"/>
        <end position="1039"/>
    </location>
</feature>
<evidence type="ECO:0000313" key="3">
    <source>
        <dbReference type="EMBL" id="KAG4425814.1"/>
    </source>
</evidence>
<feature type="compositionally biased region" description="Basic residues" evidence="1">
    <location>
        <begin position="224"/>
        <end position="233"/>
    </location>
</feature>
<dbReference type="AlphaFoldDB" id="A0A8H8BW13"/>
<evidence type="ECO:0000259" key="2">
    <source>
        <dbReference type="SMART" id="SM00355"/>
    </source>
</evidence>
<feature type="region of interest" description="Disordered" evidence="1">
    <location>
        <begin position="1069"/>
        <end position="1097"/>
    </location>
</feature>
<dbReference type="InterPro" id="IPR013087">
    <property type="entry name" value="Znf_C2H2_type"/>
</dbReference>
<feature type="compositionally biased region" description="Acidic residues" evidence="1">
    <location>
        <begin position="207"/>
        <end position="220"/>
    </location>
</feature>
<dbReference type="PANTHER" id="PTHR37535">
    <property type="entry name" value="FLUG DOMAIN PROTEIN"/>
    <property type="match status" value="1"/>
</dbReference>
<dbReference type="OrthoDB" id="362021at2759"/>
<reference evidence="3" key="1">
    <citation type="submission" date="2021-02" db="EMBL/GenBank/DDBJ databases">
        <title>Genome sequence Cadophora malorum strain M34.</title>
        <authorList>
            <person name="Stefanovic E."/>
            <person name="Vu D."/>
            <person name="Scully C."/>
            <person name="Dijksterhuis J."/>
            <person name="Roader J."/>
            <person name="Houbraken J."/>
        </authorList>
    </citation>
    <scope>NUCLEOTIDE SEQUENCE</scope>
    <source>
        <strain evidence="3">M34</strain>
    </source>
</reference>
<feature type="region of interest" description="Disordered" evidence="1">
    <location>
        <begin position="62"/>
        <end position="97"/>
    </location>
</feature>
<gene>
    <name evidence="3" type="ORF">IFR04_001021</name>
</gene>
<dbReference type="PANTHER" id="PTHR37535:SF3">
    <property type="entry name" value="FLUG DOMAIN-CONTAINING PROTEIN"/>
    <property type="match status" value="1"/>
</dbReference>
<comment type="caution">
    <text evidence="3">The sequence shown here is derived from an EMBL/GenBank/DDBJ whole genome shotgun (WGS) entry which is preliminary data.</text>
</comment>
<sequence length="1151" mass="132802">MPRVAQNPRGASNGRVASGSIAASPFKSPVKIPLNDDAQEKAKRLQSRHALHDIHMNQIKAAASPMRKLSNFERAGSSSPSSNPKTPRRTLGKENDLDGGVMMVGGTAVTPMKRVPLLANFEEWMKMATDNKINAANSWNFALIDYFHDMSLLKEGDGVNFQKASCTLDGCVKIYTSRVDSVATETGKLLSGLADSGNNKKKKGESEEGEESEEEVEDEDGVVRKKPKKRRERRQLPPITREEAHSKEVEYDRSKHHEPVVPPTTKKYNRAQALWKDFYEYIGEEQPCLQKHEHPPSAGRLKHFMEWVFMTSFGVLTEHMTLKSLKNTWRCFCTMYFRETDVKIPQATVDDVRCFIKTELRTKGLAQVRRQKAFADALDVAWLLTYLWCYDKHEFRHPRYRAQLSFILLLIVYTGARPGTIVESSAYRGSNEALQYKDFKLVGLPIGPQNTLEFVLKVRFRYEKNNRDQKTQNHASENAEDEEDENEYGDKYKWVSFREDRTCRGRCPVTHFLGFAFADDVFEDVKDDTQLQYLRSLGLTESLNLRIKSSAKQKPVLQHCRINGIMDSEIAMNYNEFASELAELGMRVGFRDLLRPYNLRRGTANAIEGNSEHCMAILEDPELDQHDADIKQLEEQMRADGDETELCQQRQEVLWTRKRHYNKLYKKALQKFRGGEFVAADSSKVRKMIEDGKKGLQDLIEEPGKKQIQHAHLDFVPLSLSDRHLIATSFWTQTPNPNSIPDATLVSSLQNICRPQAYILYYPGESPVDDCCPLCNLAMSELRPYQRPDHIHKCFQDTYKNQAEVEFLSSQPVVCRWGDCKNPFAGKQIYLSDDFARDISDPEERRRARAKESKRLNDMRRRGKVSTSQNEAVQGRKSISTHLKRHVHKQTQCLWDGCTMHCTSEQDLMRHLWKYHGVTVKQASFQPQFCFEHPQNGWFTDEFDWEDHCRTHQIRQNLNLRRSHHMLVAGLQCPFCLATQSAFSKRFKQFTNRSIFNRHIDAHEKSFRNSGITTCPIPSCTDDTFSTFFELRIHLFDTHDLKPTGFTRSRGFCKNKFRPVRSVGVSKQVGDFEQDEVEEEELVDNNEQDKVEEGEHCGEWDDELDWLDIEDGELNWLDTDSDVDDEDGSEPEQRKRKEVSNTSSDAKRRRA</sequence>
<name>A0A8H8BW13_9HELO</name>
<feature type="compositionally biased region" description="Polar residues" evidence="1">
    <location>
        <begin position="76"/>
        <end position="85"/>
    </location>
</feature>
<feature type="compositionally biased region" description="Basic and acidic residues" evidence="1">
    <location>
        <begin position="841"/>
        <end position="860"/>
    </location>
</feature>
<accession>A0A8H8BW13</accession>
<evidence type="ECO:0000313" key="4">
    <source>
        <dbReference type="Proteomes" id="UP000664132"/>
    </source>
</evidence>
<proteinExistence type="predicted"/>
<evidence type="ECO:0000256" key="1">
    <source>
        <dbReference type="SAM" id="MobiDB-lite"/>
    </source>
</evidence>
<dbReference type="Proteomes" id="UP000664132">
    <property type="component" value="Unassembled WGS sequence"/>
</dbReference>
<dbReference type="EMBL" id="JAFJYH010000007">
    <property type="protein sequence ID" value="KAG4425814.1"/>
    <property type="molecule type" value="Genomic_DNA"/>
</dbReference>
<dbReference type="Pfam" id="PF05786">
    <property type="entry name" value="Cnd2"/>
    <property type="match status" value="1"/>
</dbReference>
<feature type="compositionally biased region" description="Basic and acidic residues" evidence="1">
    <location>
        <begin position="1087"/>
        <end position="1097"/>
    </location>
</feature>
<organism evidence="3 4">
    <name type="scientific">Cadophora malorum</name>
    <dbReference type="NCBI Taxonomy" id="108018"/>
    <lineage>
        <taxon>Eukaryota</taxon>
        <taxon>Fungi</taxon>
        <taxon>Dikarya</taxon>
        <taxon>Ascomycota</taxon>
        <taxon>Pezizomycotina</taxon>
        <taxon>Leotiomycetes</taxon>
        <taxon>Helotiales</taxon>
        <taxon>Ploettnerulaceae</taxon>
        <taxon>Cadophora</taxon>
    </lineage>
</organism>
<feature type="region of interest" description="Disordered" evidence="1">
    <location>
        <begin position="1115"/>
        <end position="1151"/>
    </location>
</feature>